<sequence length="375" mass="43060">MINQEDIKNILQSYDLDNITIGVLGGHSALDISSGVKKYGFNTVAVCQKGREKTYSKYYKSRDGRGCIDEVIVLDSFKDITKKDVQKELRDMNTVFIHNRYFWVYFDFERIENDFLVPIYGTRGLVKLEERDVPKNQYYLLEKAGIRFPRIFSSTKNIDRLVIVKVSEAIRGYERAFFFASSPKEYEQKSKELIEKGIITKEALNKAVIEEYILGAQTNFNFFYSNVREELELMGTDTRRQTNLDGILRLPANEQLEVLKYVKPKMIETGHITCTTKESILEKAFEIGEKFVEVTRKEYPPGIIGPFALQGAVASYEGKEEIVIFDVSMRIPGSPGTKFTPHSGYLYGKEISYGERIGMELREALDKDSIYSILS</sequence>
<evidence type="ECO:0000256" key="4">
    <source>
        <dbReference type="ARBA" id="ARBA00022723"/>
    </source>
</evidence>
<dbReference type="Proteomes" id="UP000092401">
    <property type="component" value="Unassembled WGS sequence"/>
</dbReference>
<evidence type="ECO:0000256" key="6">
    <source>
        <dbReference type="ARBA" id="ARBA00022755"/>
    </source>
</evidence>
<keyword evidence="4" id="KW-0479">Metal-binding</keyword>
<dbReference type="EMBL" id="LNGE01000019">
    <property type="protein sequence ID" value="KYC45423.1"/>
    <property type="molecule type" value="Genomic_DNA"/>
</dbReference>
<evidence type="ECO:0000256" key="9">
    <source>
        <dbReference type="ARBA" id="ARBA00023211"/>
    </source>
</evidence>
<comment type="caution">
    <text evidence="14">The sequence shown here is derived from an EMBL/GenBank/DDBJ whole genome shotgun (WGS) entry which is preliminary data.</text>
</comment>
<dbReference type="SUPFAM" id="SSF56059">
    <property type="entry name" value="Glutathione synthetase ATP-binding domain-like"/>
    <property type="match status" value="1"/>
</dbReference>
<accession>A0A150IKA0</accession>
<keyword evidence="7" id="KW-0067">ATP-binding</keyword>
<dbReference type="GO" id="GO:0005524">
    <property type="term" value="F:ATP binding"/>
    <property type="evidence" value="ECO:0007669"/>
    <property type="project" value="UniProtKB-KW"/>
</dbReference>
<dbReference type="GO" id="GO:0006188">
    <property type="term" value="P:IMP biosynthetic process"/>
    <property type="evidence" value="ECO:0007669"/>
    <property type="project" value="InterPro"/>
</dbReference>
<name>A0A150IXZ3_9EURY</name>
<protein>
    <submittedName>
        <fullName evidence="14">5-formaminoimidazole-4-carboxamide-1-(Beta)-D-ribofuranosyl 5'-monophosphate synthetase</fullName>
        <ecNumber evidence="14">6.3.4.23</ecNumber>
    </submittedName>
</protein>
<comment type="cofactor">
    <cofactor evidence="1">
        <name>Mn(2+)</name>
        <dbReference type="ChEBI" id="CHEBI:29035"/>
    </cofactor>
</comment>
<keyword evidence="6" id="KW-0658">Purine biosynthesis</keyword>
<evidence type="ECO:0000313" key="17">
    <source>
        <dbReference type="Proteomes" id="UP000092403"/>
    </source>
</evidence>
<dbReference type="Gene3D" id="3.30.470.20">
    <property type="entry name" value="ATP-grasp fold, B domain"/>
    <property type="match status" value="1"/>
</dbReference>
<dbReference type="PANTHER" id="PTHR38147">
    <property type="entry name" value="5-FORMAMINOIMIDAZOLE-4-CARBOXAMIDE-1-(BETA)-D-RIBOFURANOSYL 5'-MONOPHOSPHATE SYNTHETASE-RELATED"/>
    <property type="match status" value="1"/>
</dbReference>
<dbReference type="InterPro" id="IPR013815">
    <property type="entry name" value="ATP_grasp_subdomain_1"/>
</dbReference>
<evidence type="ECO:0000313" key="14">
    <source>
        <dbReference type="EMBL" id="KYC49867.1"/>
    </source>
</evidence>
<accession>A0A150IXZ3</accession>
<keyword evidence="9" id="KW-0464">Manganese</keyword>
<dbReference type="PIRSF" id="PIRSF004602">
    <property type="entry name" value="ATPgrasp_PurP"/>
    <property type="match status" value="1"/>
</dbReference>
<evidence type="ECO:0000256" key="8">
    <source>
        <dbReference type="ARBA" id="ARBA00022842"/>
    </source>
</evidence>
<dbReference type="Pfam" id="PF06849">
    <property type="entry name" value="DUF1246"/>
    <property type="match status" value="1"/>
</dbReference>
<proteinExistence type="predicted"/>
<dbReference type="PATRIC" id="fig|1706437.3.peg.1223"/>
<dbReference type="Gene3D" id="3.30.1490.20">
    <property type="entry name" value="ATP-grasp fold, A domain"/>
    <property type="match status" value="1"/>
</dbReference>
<evidence type="ECO:0000259" key="11">
    <source>
        <dbReference type="Pfam" id="PF06973"/>
    </source>
</evidence>
<keyword evidence="3 14" id="KW-0436">Ligase</keyword>
<dbReference type="GO" id="GO:0016879">
    <property type="term" value="F:ligase activity, forming carbon-nitrogen bonds"/>
    <property type="evidence" value="ECO:0007669"/>
    <property type="project" value="InterPro"/>
</dbReference>
<dbReference type="PATRIC" id="fig|1706438.3.peg.1203"/>
<dbReference type="Pfam" id="PF06973">
    <property type="entry name" value="DUF1297"/>
    <property type="match status" value="1"/>
</dbReference>
<dbReference type="InterPro" id="IPR023656">
    <property type="entry name" value="IMP_biosynth_PurP"/>
</dbReference>
<dbReference type="Gene3D" id="3.40.50.20">
    <property type="match status" value="1"/>
</dbReference>
<dbReference type="Proteomes" id="UP000091929">
    <property type="component" value="Unassembled WGS sequence"/>
</dbReference>
<accession>A0A150IRS4</accession>
<dbReference type="SUPFAM" id="SSF52440">
    <property type="entry name" value="PreATP-grasp domain"/>
    <property type="match status" value="1"/>
</dbReference>
<dbReference type="PANTHER" id="PTHR38147:SF1">
    <property type="entry name" value="5-FORMAMINOIMIDAZOLE-4-CARBOXAMIDE-1-(BETA)-D-RIBOFURANOSYL 5'-MONOPHOSPHATE SYNTHETASE"/>
    <property type="match status" value="1"/>
</dbReference>
<dbReference type="GO" id="GO:0000287">
    <property type="term" value="F:magnesium ion binding"/>
    <property type="evidence" value="ECO:0007669"/>
    <property type="project" value="InterPro"/>
</dbReference>
<evidence type="ECO:0000313" key="12">
    <source>
        <dbReference type="EMBL" id="KYC45423.1"/>
    </source>
</evidence>
<organism evidence="14 17">
    <name type="scientific">Candidatus Methanofastidiosum methylothiophilum</name>
    <dbReference type="NCBI Taxonomy" id="1705564"/>
    <lineage>
        <taxon>Archaea</taxon>
        <taxon>Methanobacteriati</taxon>
        <taxon>Methanobacteriota</taxon>
        <taxon>Stenosarchaea group</taxon>
        <taxon>Candidatus Methanofastidiosia</taxon>
        <taxon>Candidatus Methanofastidiosales</taxon>
        <taxon>Candidatus Methanofastidiosaceae</taxon>
        <taxon>Candidatus Methanofastidiosum</taxon>
    </lineage>
</organism>
<keyword evidence="5" id="KW-0547">Nucleotide-binding</keyword>
<dbReference type="InterPro" id="IPR016185">
    <property type="entry name" value="PreATP-grasp_dom_sf"/>
</dbReference>
<evidence type="ECO:0000256" key="1">
    <source>
        <dbReference type="ARBA" id="ARBA00001936"/>
    </source>
</evidence>
<comment type="cofactor">
    <cofactor evidence="2">
        <name>Mg(2+)</name>
        <dbReference type="ChEBI" id="CHEBI:18420"/>
    </cofactor>
</comment>
<gene>
    <name evidence="14" type="primary">purP_1</name>
    <name evidence="12" type="ORF">APG10_00868</name>
    <name evidence="13" type="ORF">APG11_01213</name>
    <name evidence="14" type="ORF">APG12_01193</name>
</gene>
<keyword evidence="8" id="KW-0460">Magnesium</keyword>
<feature type="domain" description="IMP biosynthesis enzyme PurP C-terminal" evidence="11">
    <location>
        <begin position="185"/>
        <end position="374"/>
    </location>
</feature>
<dbReference type="PATRIC" id="fig|1706436.3.peg.879"/>
<dbReference type="EMBL" id="LNGF01000025">
    <property type="protein sequence ID" value="KYC47374.1"/>
    <property type="molecule type" value="Genomic_DNA"/>
</dbReference>
<reference evidence="15 16" key="1">
    <citation type="journal article" date="2016" name="ISME J.">
        <title>Chasing the elusive Euryarchaeota class WSA2: genomes reveal a uniquely fastidious methyl-reducing methanogen.</title>
        <authorList>
            <person name="Nobu M.K."/>
            <person name="Narihiro T."/>
            <person name="Kuroda K."/>
            <person name="Mei R."/>
            <person name="Liu W.T."/>
        </authorList>
    </citation>
    <scope>NUCLEOTIDE SEQUENCE [LARGE SCALE GENOMIC DNA]</scope>
    <source>
        <strain evidence="12">B03fssc0709_Meth_Bin005</strain>
        <strain evidence="13">B15fssc0709_Meth_Bin003</strain>
        <strain evidence="14">BMIXfssc0709_Meth_Bin006</strain>
    </source>
</reference>
<evidence type="ECO:0000313" key="15">
    <source>
        <dbReference type="Proteomes" id="UP000091929"/>
    </source>
</evidence>
<evidence type="ECO:0000313" key="13">
    <source>
        <dbReference type="EMBL" id="KYC47374.1"/>
    </source>
</evidence>
<dbReference type="EC" id="6.3.4.23" evidence="14"/>
<dbReference type="Proteomes" id="UP000092403">
    <property type="component" value="Unassembled WGS sequence"/>
</dbReference>
<feature type="domain" description="IMP biosynthesis enzyme PurP N-terminal" evidence="10">
    <location>
        <begin position="21"/>
        <end position="152"/>
    </location>
</feature>
<dbReference type="AlphaFoldDB" id="A0A150IXZ3"/>
<evidence type="ECO:0000256" key="2">
    <source>
        <dbReference type="ARBA" id="ARBA00001946"/>
    </source>
</evidence>
<dbReference type="InterPro" id="IPR009720">
    <property type="entry name" value="IMP_biosynth_PurP_C"/>
</dbReference>
<evidence type="ECO:0000259" key="10">
    <source>
        <dbReference type="Pfam" id="PF06849"/>
    </source>
</evidence>
<evidence type="ECO:0000256" key="7">
    <source>
        <dbReference type="ARBA" id="ARBA00022840"/>
    </source>
</evidence>
<dbReference type="InterPro" id="IPR010672">
    <property type="entry name" value="IMP_biosynth_PurP_N"/>
</dbReference>
<dbReference type="EMBL" id="LNJC01000024">
    <property type="protein sequence ID" value="KYC49867.1"/>
    <property type="molecule type" value="Genomic_DNA"/>
</dbReference>
<evidence type="ECO:0000256" key="5">
    <source>
        <dbReference type="ARBA" id="ARBA00022741"/>
    </source>
</evidence>
<evidence type="ECO:0000256" key="3">
    <source>
        <dbReference type="ARBA" id="ARBA00022598"/>
    </source>
</evidence>
<evidence type="ECO:0000313" key="16">
    <source>
        <dbReference type="Proteomes" id="UP000092401"/>
    </source>
</evidence>